<dbReference type="NCBIfam" id="TIGR04294">
    <property type="entry name" value="pre_pil_HX9DG"/>
    <property type="match status" value="1"/>
</dbReference>
<dbReference type="PANTHER" id="PTHR30093">
    <property type="entry name" value="GENERAL SECRETION PATHWAY PROTEIN G"/>
    <property type="match status" value="1"/>
</dbReference>
<dbReference type="Gene3D" id="3.30.700.10">
    <property type="entry name" value="Glycoprotein, Type 4 Pilin"/>
    <property type="match status" value="1"/>
</dbReference>
<dbReference type="Proteomes" id="UP000318704">
    <property type="component" value="Chromosome"/>
</dbReference>
<accession>A0A517W420</accession>
<dbReference type="InterPro" id="IPR012902">
    <property type="entry name" value="N_methyl_site"/>
</dbReference>
<feature type="domain" description="DUF1559" evidence="2">
    <location>
        <begin position="41"/>
        <end position="321"/>
    </location>
</feature>
<evidence type="ECO:0000313" key="4">
    <source>
        <dbReference type="Proteomes" id="UP000318704"/>
    </source>
</evidence>
<evidence type="ECO:0000259" key="2">
    <source>
        <dbReference type="Pfam" id="PF07596"/>
    </source>
</evidence>
<dbReference type="NCBIfam" id="TIGR02532">
    <property type="entry name" value="IV_pilin_GFxxxE"/>
    <property type="match status" value="1"/>
</dbReference>
<name>A0A517W420_9PLAN</name>
<dbReference type="InterPro" id="IPR045584">
    <property type="entry name" value="Pilin-like"/>
</dbReference>
<gene>
    <name evidence="3" type="ORF">V144x_55100</name>
</gene>
<evidence type="ECO:0000313" key="3">
    <source>
        <dbReference type="EMBL" id="QDT99996.1"/>
    </source>
</evidence>
<dbReference type="AlphaFoldDB" id="A0A517W420"/>
<dbReference type="PANTHER" id="PTHR30093:SF2">
    <property type="entry name" value="TYPE II SECRETION SYSTEM PROTEIN H"/>
    <property type="match status" value="1"/>
</dbReference>
<feature type="transmembrane region" description="Helical" evidence="1">
    <location>
        <begin position="20"/>
        <end position="40"/>
    </location>
</feature>
<dbReference type="KEGG" id="gaw:V144x_55100"/>
<proteinExistence type="predicted"/>
<dbReference type="Pfam" id="PF07963">
    <property type="entry name" value="N_methyl"/>
    <property type="match status" value="1"/>
</dbReference>
<keyword evidence="1" id="KW-1133">Transmembrane helix</keyword>
<dbReference type="EMBL" id="CP037920">
    <property type="protein sequence ID" value="QDT99996.1"/>
    <property type="molecule type" value="Genomic_DNA"/>
</dbReference>
<dbReference type="InterPro" id="IPR011453">
    <property type="entry name" value="DUF1559"/>
</dbReference>
<protein>
    <submittedName>
        <fullName evidence="3">Putative major pilin subunit</fullName>
    </submittedName>
</protein>
<reference evidence="3 4" key="1">
    <citation type="submission" date="2019-03" db="EMBL/GenBank/DDBJ databases">
        <title>Deep-cultivation of Planctomycetes and their phenomic and genomic characterization uncovers novel biology.</title>
        <authorList>
            <person name="Wiegand S."/>
            <person name="Jogler M."/>
            <person name="Boedeker C."/>
            <person name="Pinto D."/>
            <person name="Vollmers J."/>
            <person name="Rivas-Marin E."/>
            <person name="Kohn T."/>
            <person name="Peeters S.H."/>
            <person name="Heuer A."/>
            <person name="Rast P."/>
            <person name="Oberbeckmann S."/>
            <person name="Bunk B."/>
            <person name="Jeske O."/>
            <person name="Meyerdierks A."/>
            <person name="Storesund J.E."/>
            <person name="Kallscheuer N."/>
            <person name="Luecker S."/>
            <person name="Lage O.M."/>
            <person name="Pohl T."/>
            <person name="Merkel B.J."/>
            <person name="Hornburger P."/>
            <person name="Mueller R.-W."/>
            <person name="Bruemmer F."/>
            <person name="Labrenz M."/>
            <person name="Spormann A.M."/>
            <person name="Op den Camp H."/>
            <person name="Overmann J."/>
            <person name="Amann R."/>
            <person name="Jetten M.S.M."/>
            <person name="Mascher T."/>
            <person name="Medema M.H."/>
            <person name="Devos D.P."/>
            <person name="Kaster A.-K."/>
            <person name="Ovreas L."/>
            <person name="Rohde M."/>
            <person name="Galperin M.Y."/>
            <person name="Jogler C."/>
        </authorList>
    </citation>
    <scope>NUCLEOTIDE SEQUENCE [LARGE SCALE GENOMIC DNA]</scope>
    <source>
        <strain evidence="3 4">V144</strain>
    </source>
</reference>
<evidence type="ECO:0000256" key="1">
    <source>
        <dbReference type="SAM" id="Phobius"/>
    </source>
</evidence>
<dbReference type="SUPFAM" id="SSF54523">
    <property type="entry name" value="Pili subunits"/>
    <property type="match status" value="1"/>
</dbReference>
<keyword evidence="1" id="KW-0472">Membrane</keyword>
<organism evidence="3 4">
    <name type="scientific">Gimesia aquarii</name>
    <dbReference type="NCBI Taxonomy" id="2527964"/>
    <lineage>
        <taxon>Bacteria</taxon>
        <taxon>Pseudomonadati</taxon>
        <taxon>Planctomycetota</taxon>
        <taxon>Planctomycetia</taxon>
        <taxon>Planctomycetales</taxon>
        <taxon>Planctomycetaceae</taxon>
        <taxon>Gimesia</taxon>
    </lineage>
</organism>
<sequence>MYNKKTKRESSIQPYGFTLIELLVVIAVIAILIALLLPAVQQAREAARRSSCKNNLRQIGLALQNYHSNFTTLPPGNIHRVPSLRFSLPEWPYFLHHLLPYLELKNVYEEMNQLDLVPPWEIAAQSTWPNEVLQKGFPVFLCPSDGRGGTSKTGGVTYYVRPFTTNYLGFFSGLNDGEYINDPRDKFATFGINRGARIRDMTDGSSNTIVVAEYLTGNPSTESTTFHDHRGWPYTSRAGCQMIYPTNTPNSKVPDNILNNTRFCGDIAGQPSPNNIPHANLPCVPGSTNANHASARSMHAGGVQVILGDASVRFVSENINLELWRNLVWINDGEIIGEF</sequence>
<dbReference type="RefSeq" id="WP_144989976.1">
    <property type="nucleotide sequence ID" value="NZ_CP037920.1"/>
</dbReference>
<keyword evidence="1" id="KW-0812">Transmembrane</keyword>
<dbReference type="InterPro" id="IPR027558">
    <property type="entry name" value="Pre_pil_HX9DG_C"/>
</dbReference>
<dbReference type="Pfam" id="PF07596">
    <property type="entry name" value="SBP_bac_10"/>
    <property type="match status" value="1"/>
</dbReference>